<dbReference type="InterPro" id="IPR036890">
    <property type="entry name" value="HATPase_C_sf"/>
</dbReference>
<keyword evidence="1" id="KW-1133">Transmembrane helix</keyword>
<dbReference type="Proteomes" id="UP000515856">
    <property type="component" value="Chromosome"/>
</dbReference>
<dbReference type="KEGG" id="ehn:H9Q80_08410"/>
<name>A0A7G9GT14_9FIRM</name>
<protein>
    <submittedName>
        <fullName evidence="3">GHKL domain-containing protein</fullName>
    </submittedName>
</protein>
<dbReference type="EMBL" id="CP060636">
    <property type="protein sequence ID" value="QNM13946.1"/>
    <property type="molecule type" value="Genomic_DNA"/>
</dbReference>
<dbReference type="InterPro" id="IPR032834">
    <property type="entry name" value="NatK-like_C"/>
</dbReference>
<dbReference type="PANTHER" id="PTHR40448">
    <property type="entry name" value="TWO-COMPONENT SENSOR HISTIDINE KINASE"/>
    <property type="match status" value="1"/>
</dbReference>
<dbReference type="Pfam" id="PF14501">
    <property type="entry name" value="HATPase_c_5"/>
    <property type="match status" value="1"/>
</dbReference>
<keyword evidence="4" id="KW-1185">Reference proteome</keyword>
<dbReference type="Gene3D" id="3.30.565.10">
    <property type="entry name" value="Histidine kinase-like ATPase, C-terminal domain"/>
    <property type="match status" value="1"/>
</dbReference>
<feature type="transmembrane region" description="Helical" evidence="1">
    <location>
        <begin position="145"/>
        <end position="167"/>
    </location>
</feature>
<dbReference type="AlphaFoldDB" id="A0A7G9GT14"/>
<sequence>MGILTLTSFYLDTLNYPFLMVVPILILAAFCRLNYKEHFCISLFYIIFIFTILSIVDMFILFIKNFFMSYLGNKIYQSYFIHPIGLIINKVILIFIYYLFIKKRKLFDNFTIKDKQMLMFSLTEIVMYAMITLFLSFVVKENISFMIFLCLILMLTMIFLLFSYQYILLIKANKKVFEEEMKRASQEFNKSYYEDFQKNYDMNKALSHDLKNHITLIYTMLEENQVKEAMDYIQGIYHKIGTFKAVKTEREILNYIIDSKLFNTKELNIRYVIDINNNLDFMDDVDLCILLGNLLDNCIEAVEKVNNRFIELIIDKNNDVVFINLRNTFDLNSLKYENGEYISSKTDGKNHGIGMKNIENIINKYNGNIVIDINEYFNTYIYF</sequence>
<evidence type="ECO:0000313" key="3">
    <source>
        <dbReference type="EMBL" id="QNM13946.1"/>
    </source>
</evidence>
<organism evidence="3 4">
    <name type="scientific">[Eubacterium] hominis</name>
    <dbReference type="NCBI Taxonomy" id="2764325"/>
    <lineage>
        <taxon>Bacteria</taxon>
        <taxon>Bacillati</taxon>
        <taxon>Bacillota</taxon>
        <taxon>Erysipelotrichia</taxon>
        <taxon>Erysipelotrichales</taxon>
        <taxon>Erysipelotrichaceae</taxon>
        <taxon>Amedibacillus</taxon>
    </lineage>
</organism>
<evidence type="ECO:0000256" key="1">
    <source>
        <dbReference type="SAM" id="Phobius"/>
    </source>
</evidence>
<feature type="transmembrane region" description="Helical" evidence="1">
    <location>
        <begin position="79"/>
        <end position="100"/>
    </location>
</feature>
<proteinExistence type="predicted"/>
<evidence type="ECO:0000313" key="4">
    <source>
        <dbReference type="Proteomes" id="UP000515856"/>
    </source>
</evidence>
<feature type="transmembrane region" description="Helical" evidence="1">
    <location>
        <begin position="14"/>
        <end position="31"/>
    </location>
</feature>
<keyword evidence="1" id="KW-0812">Transmembrane</keyword>
<keyword evidence="1" id="KW-0472">Membrane</keyword>
<reference evidence="3 4" key="1">
    <citation type="submission" date="2020-08" db="EMBL/GenBank/DDBJ databases">
        <authorList>
            <person name="Liu C."/>
            <person name="Sun Q."/>
        </authorList>
    </citation>
    <scope>NUCLEOTIDE SEQUENCE [LARGE SCALE GENOMIC DNA]</scope>
    <source>
        <strain evidence="3 4">NSJ-61</strain>
    </source>
</reference>
<evidence type="ECO:0000259" key="2">
    <source>
        <dbReference type="Pfam" id="PF14501"/>
    </source>
</evidence>
<feature type="transmembrane region" description="Helical" evidence="1">
    <location>
        <begin position="43"/>
        <end position="67"/>
    </location>
</feature>
<accession>A0A7G9GT14</accession>
<dbReference type="SUPFAM" id="SSF55874">
    <property type="entry name" value="ATPase domain of HSP90 chaperone/DNA topoisomerase II/histidine kinase"/>
    <property type="match status" value="1"/>
</dbReference>
<dbReference type="GO" id="GO:0042802">
    <property type="term" value="F:identical protein binding"/>
    <property type="evidence" value="ECO:0007669"/>
    <property type="project" value="TreeGrafter"/>
</dbReference>
<gene>
    <name evidence="3" type="ORF">H9Q80_08410</name>
</gene>
<feature type="domain" description="Sensor histidine kinase NatK-like C-terminal" evidence="2">
    <location>
        <begin position="284"/>
        <end position="376"/>
    </location>
</feature>
<dbReference type="CDD" id="cd16935">
    <property type="entry name" value="HATPase_AgrC-ComD-like"/>
    <property type="match status" value="1"/>
</dbReference>
<dbReference type="RefSeq" id="WP_158552709.1">
    <property type="nucleotide sequence ID" value="NZ_CP060636.1"/>
</dbReference>
<dbReference type="PANTHER" id="PTHR40448:SF1">
    <property type="entry name" value="TWO-COMPONENT SENSOR HISTIDINE KINASE"/>
    <property type="match status" value="1"/>
</dbReference>
<feature type="transmembrane region" description="Helical" evidence="1">
    <location>
        <begin position="120"/>
        <end position="139"/>
    </location>
</feature>